<feature type="region of interest" description="Disordered" evidence="8">
    <location>
        <begin position="237"/>
        <end position="257"/>
    </location>
</feature>
<dbReference type="GeneID" id="93494433"/>
<evidence type="ECO:0000256" key="4">
    <source>
        <dbReference type="ARBA" id="ARBA00022692"/>
    </source>
</evidence>
<dbReference type="EMBL" id="LQPQ01000177">
    <property type="protein sequence ID" value="ORW67950.1"/>
    <property type="molecule type" value="Genomic_DNA"/>
</dbReference>
<evidence type="ECO:0000313" key="11">
    <source>
        <dbReference type="Proteomes" id="UP000193087"/>
    </source>
</evidence>
<dbReference type="Pfam" id="PF09335">
    <property type="entry name" value="VTT_dom"/>
    <property type="match status" value="1"/>
</dbReference>
<dbReference type="GO" id="GO:0005886">
    <property type="term" value="C:plasma membrane"/>
    <property type="evidence" value="ECO:0007669"/>
    <property type="project" value="UniProtKB-SubCell"/>
</dbReference>
<evidence type="ECO:0000256" key="6">
    <source>
        <dbReference type="ARBA" id="ARBA00023136"/>
    </source>
</evidence>
<keyword evidence="11" id="KW-1185">Reference proteome</keyword>
<sequence length="257" mass="27026">MTAPAICKTTETVRGITTSLGAAARQASLPRIVGTVVGITVLVAVALLVPVPTAVELRDWAKSLGAWFPLAFLLVHTVVTVPPFPRTAFTLAAGLLFGPVVGVVIAVVGSTASAVIALLLVRATGWQLNRLVRRRAIDRLDERLRERGWLAILSLRLIPVVPFAAINYAAGASGVRVMPFAWATLAGLLPGTAAVVILGDAFAGNGSPLLILVSACTGALGLAGLVYEVRHYRRQHQRSEVNEAHPDEPVPEPAIAH</sequence>
<evidence type="ECO:0000313" key="10">
    <source>
        <dbReference type="EMBL" id="ORW67950.1"/>
    </source>
</evidence>
<evidence type="ECO:0000256" key="7">
    <source>
        <dbReference type="RuleBase" id="RU366058"/>
    </source>
</evidence>
<gene>
    <name evidence="10" type="ORF">AWC22_27135</name>
</gene>
<feature type="transmembrane region" description="Helical" evidence="7">
    <location>
        <begin position="180"/>
        <end position="203"/>
    </location>
</feature>
<keyword evidence="4 7" id="KW-0812">Transmembrane</keyword>
<feature type="transmembrane region" description="Helical" evidence="7">
    <location>
        <begin position="148"/>
        <end position="168"/>
    </location>
</feature>
<evidence type="ECO:0000256" key="8">
    <source>
        <dbReference type="SAM" id="MobiDB-lite"/>
    </source>
</evidence>
<organism evidence="10 11">
    <name type="scientific">Mycobacterium riyadhense</name>
    <dbReference type="NCBI Taxonomy" id="486698"/>
    <lineage>
        <taxon>Bacteria</taxon>
        <taxon>Bacillati</taxon>
        <taxon>Actinomycetota</taxon>
        <taxon>Actinomycetes</taxon>
        <taxon>Mycobacteriales</taxon>
        <taxon>Mycobacteriaceae</taxon>
        <taxon>Mycobacterium</taxon>
    </lineage>
</organism>
<keyword evidence="3 7" id="KW-1003">Cell membrane</keyword>
<keyword evidence="5 7" id="KW-1133">Transmembrane helix</keyword>
<feature type="compositionally biased region" description="Basic and acidic residues" evidence="8">
    <location>
        <begin position="237"/>
        <end position="248"/>
    </location>
</feature>
<name>A0A1X2BWE2_9MYCO</name>
<dbReference type="Proteomes" id="UP000193087">
    <property type="component" value="Unassembled WGS sequence"/>
</dbReference>
<dbReference type="RefSeq" id="WP_085252213.1">
    <property type="nucleotide sequence ID" value="NZ_CAJMWJ010000001.1"/>
</dbReference>
<dbReference type="AlphaFoldDB" id="A0A1X2BWE2"/>
<evidence type="ECO:0000259" key="9">
    <source>
        <dbReference type="Pfam" id="PF09335"/>
    </source>
</evidence>
<evidence type="ECO:0000256" key="5">
    <source>
        <dbReference type="ARBA" id="ARBA00022989"/>
    </source>
</evidence>
<dbReference type="InterPro" id="IPR015414">
    <property type="entry name" value="TMEM64"/>
</dbReference>
<dbReference type="PANTHER" id="PTHR12677">
    <property type="entry name" value="GOLGI APPARATUS MEMBRANE PROTEIN TVP38-RELATED"/>
    <property type="match status" value="1"/>
</dbReference>
<evidence type="ECO:0000256" key="3">
    <source>
        <dbReference type="ARBA" id="ARBA00022475"/>
    </source>
</evidence>
<comment type="subcellular location">
    <subcellularLocation>
        <location evidence="1 7">Cell membrane</location>
        <topology evidence="1 7">Multi-pass membrane protein</topology>
    </subcellularLocation>
</comment>
<dbReference type="OrthoDB" id="5242213at2"/>
<feature type="transmembrane region" description="Helical" evidence="7">
    <location>
        <begin position="64"/>
        <end position="84"/>
    </location>
</feature>
<dbReference type="PANTHER" id="PTHR12677:SF59">
    <property type="entry name" value="GOLGI APPARATUS MEMBRANE PROTEIN TVP38-RELATED"/>
    <property type="match status" value="1"/>
</dbReference>
<evidence type="ECO:0000256" key="2">
    <source>
        <dbReference type="ARBA" id="ARBA00008640"/>
    </source>
</evidence>
<comment type="similarity">
    <text evidence="2 7">Belongs to the TVP38/TMEM64 family.</text>
</comment>
<proteinExistence type="inferred from homology"/>
<dbReference type="InterPro" id="IPR032816">
    <property type="entry name" value="VTT_dom"/>
</dbReference>
<keyword evidence="6 7" id="KW-0472">Membrane</keyword>
<accession>A0A1X2BWE2</accession>
<feature type="transmembrane region" description="Helical" evidence="7">
    <location>
        <begin position="32"/>
        <end position="52"/>
    </location>
</feature>
<comment type="caution">
    <text evidence="10">The sequence shown here is derived from an EMBL/GenBank/DDBJ whole genome shotgun (WGS) entry which is preliminary data.</text>
</comment>
<protein>
    <recommendedName>
        <fullName evidence="7">TVP38/TMEM64 family membrane protein</fullName>
    </recommendedName>
</protein>
<dbReference type="STRING" id="486698.AWC22_27135"/>
<feature type="transmembrane region" description="Helical" evidence="7">
    <location>
        <begin position="96"/>
        <end position="121"/>
    </location>
</feature>
<evidence type="ECO:0000256" key="1">
    <source>
        <dbReference type="ARBA" id="ARBA00004651"/>
    </source>
</evidence>
<reference evidence="10 11" key="1">
    <citation type="submission" date="2016-01" db="EMBL/GenBank/DDBJ databases">
        <title>The new phylogeny of the genus Mycobacterium.</title>
        <authorList>
            <person name="Tarcisio F."/>
            <person name="Conor M."/>
            <person name="Antonella G."/>
            <person name="Elisabetta G."/>
            <person name="Giulia F.S."/>
            <person name="Sara T."/>
            <person name="Anna F."/>
            <person name="Clotilde B."/>
            <person name="Roberto B."/>
            <person name="Veronica D.S."/>
            <person name="Fabio R."/>
            <person name="Monica P."/>
            <person name="Olivier J."/>
            <person name="Enrico T."/>
            <person name="Nicola S."/>
        </authorList>
    </citation>
    <scope>NUCLEOTIDE SEQUENCE [LARGE SCALE GENOMIC DNA]</scope>
    <source>
        <strain evidence="10 11">DSM 45176</strain>
    </source>
</reference>
<feature type="transmembrane region" description="Helical" evidence="7">
    <location>
        <begin position="209"/>
        <end position="229"/>
    </location>
</feature>
<feature type="domain" description="VTT" evidence="9">
    <location>
        <begin position="84"/>
        <end position="200"/>
    </location>
</feature>